<reference evidence="2" key="1">
    <citation type="submission" date="2016-10" db="EMBL/GenBank/DDBJ databases">
        <authorList>
            <person name="Varghese N."/>
            <person name="Submissions S."/>
        </authorList>
    </citation>
    <scope>NUCLEOTIDE SEQUENCE [LARGE SCALE GENOMIC DNA]</scope>
    <source>
        <strain evidence="2">CGMCC 4.3530</strain>
    </source>
</reference>
<sequence length="187" mass="20802">MTTTDRLDEIKARAAAATPGPWGWFGNTDVRHIYLSTKYWGRQIVMDFARWGMQSARPRFADGRTFSHSPQSWHDFGSSGLMADADQIARFEVAPNAHSRKDPAVYRADISGIRNPDATFIEHSRADIDWLVAEVERLRAAIAAVRKLHQPDEYGNCPACGVDAYEDPIPCPCVTVRALDEDPVAAS</sequence>
<dbReference type="AlphaFoldDB" id="A0A1H3CEU6"/>
<dbReference type="EMBL" id="FNOK01000012">
    <property type="protein sequence ID" value="SDX52653.1"/>
    <property type="molecule type" value="Genomic_DNA"/>
</dbReference>
<organism evidence="1 2">
    <name type="scientific">Saccharopolyspora shandongensis</name>
    <dbReference type="NCBI Taxonomy" id="418495"/>
    <lineage>
        <taxon>Bacteria</taxon>
        <taxon>Bacillati</taxon>
        <taxon>Actinomycetota</taxon>
        <taxon>Actinomycetes</taxon>
        <taxon>Pseudonocardiales</taxon>
        <taxon>Pseudonocardiaceae</taxon>
        <taxon>Saccharopolyspora</taxon>
    </lineage>
</organism>
<dbReference type="STRING" id="418495.SAMN05216215_10128"/>
<accession>A0A1H3CEU6</accession>
<dbReference type="Proteomes" id="UP000199529">
    <property type="component" value="Unassembled WGS sequence"/>
</dbReference>
<proteinExistence type="predicted"/>
<evidence type="ECO:0000313" key="1">
    <source>
        <dbReference type="EMBL" id="SDX52653.1"/>
    </source>
</evidence>
<protein>
    <submittedName>
        <fullName evidence="1">Uncharacterized protein</fullName>
    </submittedName>
</protein>
<keyword evidence="2" id="KW-1185">Reference proteome</keyword>
<gene>
    <name evidence="1" type="ORF">SAMN05216215_10128</name>
</gene>
<evidence type="ECO:0000313" key="2">
    <source>
        <dbReference type="Proteomes" id="UP000199529"/>
    </source>
</evidence>
<dbReference type="RefSeq" id="WP_177226477.1">
    <property type="nucleotide sequence ID" value="NZ_FNOK01000012.1"/>
</dbReference>
<name>A0A1H3CEU6_9PSEU</name>